<proteinExistence type="predicted"/>
<evidence type="ECO:0000256" key="1">
    <source>
        <dbReference type="SAM" id="MobiDB-lite"/>
    </source>
</evidence>
<dbReference type="Proteomes" id="UP000251960">
    <property type="component" value="Chromosome 4"/>
</dbReference>
<dbReference type="ExpressionAtlas" id="A0A3L6F953">
    <property type="expression patterns" value="baseline and differential"/>
</dbReference>
<feature type="compositionally biased region" description="Basic and acidic residues" evidence="1">
    <location>
        <begin position="200"/>
        <end position="224"/>
    </location>
</feature>
<feature type="compositionally biased region" description="Basic and acidic residues" evidence="1">
    <location>
        <begin position="259"/>
        <end position="271"/>
    </location>
</feature>
<dbReference type="InterPro" id="IPR056717">
    <property type="entry name" value="DUF7815"/>
</dbReference>
<feature type="region of interest" description="Disordered" evidence="1">
    <location>
        <begin position="593"/>
        <end position="619"/>
    </location>
</feature>
<feature type="domain" description="DUF7815" evidence="2">
    <location>
        <begin position="96"/>
        <end position="122"/>
    </location>
</feature>
<reference evidence="3" key="1">
    <citation type="journal article" date="2018" name="Nat. Genet.">
        <title>Extensive intraspecific gene order and gene structural variations between Mo17 and other maize genomes.</title>
        <authorList>
            <person name="Sun S."/>
            <person name="Zhou Y."/>
            <person name="Chen J."/>
            <person name="Shi J."/>
            <person name="Zhao H."/>
            <person name="Zhao H."/>
            <person name="Song W."/>
            <person name="Zhang M."/>
            <person name="Cui Y."/>
            <person name="Dong X."/>
            <person name="Liu H."/>
            <person name="Ma X."/>
            <person name="Jiao Y."/>
            <person name="Wang B."/>
            <person name="Wei X."/>
            <person name="Stein J.C."/>
            <person name="Glaubitz J.C."/>
            <person name="Lu F."/>
            <person name="Yu G."/>
            <person name="Liang C."/>
            <person name="Fengler K."/>
            <person name="Li B."/>
            <person name="Rafalski A."/>
            <person name="Schnable P.S."/>
            <person name="Ware D.H."/>
            <person name="Buckler E.S."/>
            <person name="Lai J."/>
        </authorList>
    </citation>
    <scope>NUCLEOTIDE SEQUENCE [LARGE SCALE GENOMIC DNA]</scope>
    <source>
        <tissue evidence="3">Seedling</tissue>
    </source>
</reference>
<feature type="compositionally biased region" description="Polar residues" evidence="1">
    <location>
        <begin position="244"/>
        <end position="254"/>
    </location>
</feature>
<name>A0A3L6F953_MAIZE</name>
<dbReference type="Pfam" id="PF25122">
    <property type="entry name" value="DUF7815"/>
    <property type="match status" value="1"/>
</dbReference>
<accession>A0A3L6F953</accession>
<feature type="compositionally biased region" description="Polar residues" evidence="1">
    <location>
        <begin position="24"/>
        <end position="43"/>
    </location>
</feature>
<dbReference type="PANTHER" id="PTHR36308:SF1">
    <property type="entry name" value="DENTIN SIALOPHOSPHOPROTEIN-RELATED"/>
    <property type="match status" value="1"/>
</dbReference>
<gene>
    <name evidence="3" type="ORF">Zm00014a_034564</name>
</gene>
<dbReference type="AlphaFoldDB" id="A0A3L6F953"/>
<feature type="region of interest" description="Disordered" evidence="1">
    <location>
        <begin position="190"/>
        <end position="224"/>
    </location>
</feature>
<dbReference type="EMBL" id="NCVQ01000005">
    <property type="protein sequence ID" value="PWZ29530.1"/>
    <property type="molecule type" value="Genomic_DNA"/>
</dbReference>
<organism evidence="3">
    <name type="scientific">Zea mays</name>
    <name type="common">Maize</name>
    <dbReference type="NCBI Taxonomy" id="4577"/>
    <lineage>
        <taxon>Eukaryota</taxon>
        <taxon>Viridiplantae</taxon>
        <taxon>Streptophyta</taxon>
        <taxon>Embryophyta</taxon>
        <taxon>Tracheophyta</taxon>
        <taxon>Spermatophyta</taxon>
        <taxon>Magnoliopsida</taxon>
        <taxon>Liliopsida</taxon>
        <taxon>Poales</taxon>
        <taxon>Poaceae</taxon>
        <taxon>PACMAD clade</taxon>
        <taxon>Panicoideae</taxon>
        <taxon>Andropogonodae</taxon>
        <taxon>Andropogoneae</taxon>
        <taxon>Tripsacinae</taxon>
        <taxon>Zea</taxon>
    </lineage>
</organism>
<evidence type="ECO:0000313" key="3">
    <source>
        <dbReference type="EMBL" id="PWZ29530.1"/>
    </source>
</evidence>
<protein>
    <recommendedName>
        <fullName evidence="2">DUF7815 domain-containing protein</fullName>
    </recommendedName>
</protein>
<feature type="region of interest" description="Disordered" evidence="1">
    <location>
        <begin position="18"/>
        <end position="46"/>
    </location>
</feature>
<comment type="caution">
    <text evidence="3">The sequence shown here is derived from an EMBL/GenBank/DDBJ whole genome shotgun (WGS) entry which is preliminary data.</text>
</comment>
<sequence length="674" mass="73338">MGSWHDANEQTCQAVKRTEGEAPTNPTDQHSQGPGSEFPSHSPSMDIPTAVIHRLQSSLREAIFAPSVEDAPAPPFPSVSDAVAAFDSGAASVSAEFRCVGCGSAGGLLRGAQSALCAYCGCPRRGEEAEGGGSGGIAFRNSAAYRCLLGSLGLDGSEFVEFDTDTTALNKSKDAPPPNSDSFFVERKEMTSSLPQTHNAEQEKKRTDSKNHESRLESDQLHGREYTAVNDDEAFDEWQEFTASGNQDSLSNAGENMEEPLRGDSSEKDVIDPWPVGNKESPNNVIEDSNQWQAFASMSGQAKDFVISVERSSGHRLNLVRPDVVEETMSSISHQQSSEINPVDLWPVGNVEALNAAEMFKETNDYFGDWQDFTTTGQVQDTSLNQTGDMIEVRKATHKETDMDSWFIGNIREPANTGTMNENNMLDNRQGFTCSDQAHQTSSSPGAEMISVPLELHDVSVSVQSWANGSSKDAATPSSTNIESNAFNVRQDFAKSGHLQENISSLGRELSSVSPEPVEENDSLDLWLTSNFKESKCSDVVGRTNASSDGWQDFASFDHAQSSTKIPVEGHLIKILQGLKLWTYGPQLAASENLKDKKEASNEAKTSPSDDHLKSTNGMQQMDDVDSLSSLWPTNKPDPANTNVEQLLAQMHDLSFMLKDELSAPDKLIDRSKS</sequence>
<dbReference type="PANTHER" id="PTHR36308">
    <property type="entry name" value="DENTIN SIALOPHOSPHOPROTEIN-RELATED"/>
    <property type="match status" value="1"/>
</dbReference>
<evidence type="ECO:0000259" key="2">
    <source>
        <dbReference type="Pfam" id="PF25122"/>
    </source>
</evidence>
<feature type="compositionally biased region" description="Basic and acidic residues" evidence="1">
    <location>
        <begin position="593"/>
        <end position="614"/>
    </location>
</feature>
<feature type="region of interest" description="Disordered" evidence="1">
    <location>
        <begin position="244"/>
        <end position="284"/>
    </location>
</feature>